<dbReference type="Proteomes" id="UP000036503">
    <property type="component" value="Unassembled WGS sequence"/>
</dbReference>
<feature type="transmembrane region" description="Helical" evidence="1">
    <location>
        <begin position="126"/>
        <end position="158"/>
    </location>
</feature>
<protein>
    <recommendedName>
        <fullName evidence="4">EpsG family protein</fullName>
    </recommendedName>
</protein>
<reference evidence="2 3" key="1">
    <citation type="submission" date="2015-06" db="EMBL/GenBank/DDBJ databases">
        <title>Draft genome sequence of beer spoilage bacterium Megasphaera cerevisiae type strain 20462.</title>
        <authorList>
            <person name="Kutumbaka K."/>
            <person name="Pasmowitz J."/>
            <person name="Mategko J."/>
            <person name="Reyes D."/>
            <person name="Friedrich A."/>
            <person name="Han S."/>
            <person name="Martens-Habbena W."/>
            <person name="Neal-McKinney J."/>
            <person name="Janagama H.K."/>
            <person name="Nadala C."/>
            <person name="Samadpour M."/>
        </authorList>
    </citation>
    <scope>NUCLEOTIDE SEQUENCE [LARGE SCALE GENOMIC DNA]</scope>
    <source>
        <strain evidence="2 3">DSM 20462</strain>
    </source>
</reference>
<dbReference type="EMBL" id="LEKT01000003">
    <property type="protein sequence ID" value="KMO87668.1"/>
    <property type="molecule type" value="Genomic_DNA"/>
</dbReference>
<dbReference type="AlphaFoldDB" id="A0A0J6WZI5"/>
<feature type="transmembrane region" description="Helical" evidence="1">
    <location>
        <begin position="205"/>
        <end position="234"/>
    </location>
</feature>
<dbReference type="InterPro" id="IPR049458">
    <property type="entry name" value="EpsG-like"/>
</dbReference>
<keyword evidence="1" id="KW-0812">Transmembrane</keyword>
<evidence type="ECO:0008006" key="4">
    <source>
        <dbReference type="Google" id="ProtNLM"/>
    </source>
</evidence>
<gene>
    <name evidence="2" type="ORF">AB840_01890</name>
</gene>
<accession>A0A0J6WZI5</accession>
<dbReference type="OrthoDB" id="1649543at2"/>
<proteinExistence type="predicted"/>
<organism evidence="2 3">
    <name type="scientific">Megasphaera cerevisiae DSM 20462</name>
    <dbReference type="NCBI Taxonomy" id="1122219"/>
    <lineage>
        <taxon>Bacteria</taxon>
        <taxon>Bacillati</taxon>
        <taxon>Bacillota</taxon>
        <taxon>Negativicutes</taxon>
        <taxon>Veillonellales</taxon>
        <taxon>Veillonellaceae</taxon>
        <taxon>Megasphaera</taxon>
    </lineage>
</organism>
<evidence type="ECO:0000313" key="2">
    <source>
        <dbReference type="EMBL" id="KMO87668.1"/>
    </source>
</evidence>
<feature type="transmembrane region" description="Helical" evidence="1">
    <location>
        <begin position="29"/>
        <end position="48"/>
    </location>
</feature>
<feature type="transmembrane region" description="Helical" evidence="1">
    <location>
        <begin position="287"/>
        <end position="302"/>
    </location>
</feature>
<dbReference type="RefSeq" id="WP_048513123.1">
    <property type="nucleotide sequence ID" value="NZ_LEKT01000003.1"/>
</dbReference>
<feature type="transmembrane region" description="Helical" evidence="1">
    <location>
        <begin position="98"/>
        <end position="119"/>
    </location>
</feature>
<keyword evidence="1" id="KW-1133">Transmembrane helix</keyword>
<dbReference type="PATRIC" id="fig|1122219.3.peg.1190"/>
<feature type="transmembrane region" description="Helical" evidence="1">
    <location>
        <begin position="254"/>
        <end position="275"/>
    </location>
</feature>
<evidence type="ECO:0000313" key="3">
    <source>
        <dbReference type="Proteomes" id="UP000036503"/>
    </source>
</evidence>
<name>A0A0J6WZI5_9FIRM</name>
<keyword evidence="3" id="KW-1185">Reference proteome</keyword>
<feature type="transmembrane region" description="Helical" evidence="1">
    <location>
        <begin position="170"/>
        <end position="193"/>
    </location>
</feature>
<feature type="transmembrane region" description="Helical" evidence="1">
    <location>
        <begin position="336"/>
        <end position="357"/>
    </location>
</feature>
<sequence length="377" mass="44454">MIFYIIMFSLCIIALLFNDILKNKKEKDIVVIITLIFLCIVSGTRYQLGGTDYWVYENIFNRVPDLIHESFFSISDNLLAKYEIGYLFFNSIVKTVGFTFYGFTLINSIIFYTCMYTGLRKYVDNFSLLIIVFLYKMFFYDTFISMRQSISIAIFFVILKYIQERQAFKYFVGCIIAMLFHNAAIILFPIYFINRFSLTMKKTIFLNMVFLPTILISYLHLSVLNFLIPIAQYIPVDSTQTKVANYFMNMNDLMGINLLHTLEYFLIMFLIVINYKKIISINKNSEFIIKLFLCLLPIFTLLREYDILTREKDFFTLTFAIILGYLCQINDKRQKILVQLGTIIICAYGFFRFILLFDDGGMMPYISCLFENVSIFQ</sequence>
<dbReference type="InParanoid" id="A0A0J6WZI5"/>
<comment type="caution">
    <text evidence="2">The sequence shown here is derived from an EMBL/GenBank/DDBJ whole genome shotgun (WGS) entry which is preliminary data.</text>
</comment>
<feature type="transmembrane region" description="Helical" evidence="1">
    <location>
        <begin position="314"/>
        <end position="329"/>
    </location>
</feature>
<evidence type="ECO:0000256" key="1">
    <source>
        <dbReference type="SAM" id="Phobius"/>
    </source>
</evidence>
<keyword evidence="1" id="KW-0472">Membrane</keyword>
<feature type="transmembrane region" description="Helical" evidence="1">
    <location>
        <begin position="6"/>
        <end position="22"/>
    </location>
</feature>
<dbReference type="Pfam" id="PF14897">
    <property type="entry name" value="EpsG"/>
    <property type="match status" value="1"/>
</dbReference>
<dbReference type="FunCoup" id="A0A0J6WZI5">
    <property type="interactions" value="7"/>
</dbReference>